<dbReference type="EMBL" id="JACEOG010000001">
    <property type="protein sequence ID" value="MBA4609098.1"/>
    <property type="molecule type" value="Genomic_DNA"/>
</dbReference>
<protein>
    <submittedName>
        <fullName evidence="1">Uncharacterized protein</fullName>
    </submittedName>
</protein>
<comment type="caution">
    <text evidence="1">The sequence shown here is derived from an EMBL/GenBank/DDBJ whole genome shotgun (WGS) entry which is preliminary data.</text>
</comment>
<reference evidence="1 2" key="1">
    <citation type="submission" date="2020-07" db="EMBL/GenBank/DDBJ databases">
        <title>Draft genome and description of Aeromicrobium phoceense strain Marseille-Q0843 isolated from healthy skin swab.</title>
        <authorList>
            <person name="Boxberger M."/>
            <person name="La Scola B."/>
        </authorList>
    </citation>
    <scope>NUCLEOTIDE SEQUENCE [LARGE SCALE GENOMIC DNA]</scope>
    <source>
        <strain evidence="1 2">Marseille-Q0843</strain>
    </source>
</reference>
<keyword evidence="2" id="KW-1185">Reference proteome</keyword>
<dbReference type="RefSeq" id="WP_181755822.1">
    <property type="nucleotide sequence ID" value="NZ_JACEOG010000001.1"/>
</dbReference>
<organism evidence="1 2">
    <name type="scientific">Aeromicrobium phoceense</name>
    <dbReference type="NCBI Taxonomy" id="2754045"/>
    <lineage>
        <taxon>Bacteria</taxon>
        <taxon>Bacillati</taxon>
        <taxon>Actinomycetota</taxon>
        <taxon>Actinomycetes</taxon>
        <taxon>Propionibacteriales</taxon>
        <taxon>Nocardioidaceae</taxon>
        <taxon>Aeromicrobium</taxon>
    </lineage>
</organism>
<evidence type="ECO:0000313" key="1">
    <source>
        <dbReference type="EMBL" id="MBA4609098.1"/>
    </source>
</evidence>
<dbReference type="AlphaFoldDB" id="A0A838XJZ3"/>
<proteinExistence type="predicted"/>
<name>A0A838XJZ3_9ACTN</name>
<accession>A0A838XJZ3</accession>
<dbReference type="Proteomes" id="UP000550354">
    <property type="component" value="Unassembled WGS sequence"/>
</dbReference>
<evidence type="ECO:0000313" key="2">
    <source>
        <dbReference type="Proteomes" id="UP000550354"/>
    </source>
</evidence>
<gene>
    <name evidence="1" type="ORF">H1W00_11475</name>
</gene>
<sequence>MAQNLPDLTPGETDEGEKGFIRASEIFLPDPKTPQEAAHQTASQLNDKGEWIETVYEADGKTPIGHSLIVTVTQGESVD</sequence>